<accession>A0A919F5P3</accession>
<dbReference type="Proteomes" id="UP000623958">
    <property type="component" value="Unassembled WGS sequence"/>
</dbReference>
<proteinExistence type="inferred from homology"/>
<dbReference type="PANTHER" id="PTHR43669:SF12">
    <property type="entry name" value="BLR5618 PROTEIN"/>
    <property type="match status" value="1"/>
</dbReference>
<dbReference type="AlphaFoldDB" id="A0A919F5P3"/>
<keyword evidence="4" id="KW-1185">Reference proteome</keyword>
<comment type="similarity">
    <text evidence="1">Belongs to the short-chain dehydrogenases/reductases (SDR) family.</text>
</comment>
<organism evidence="3 4">
    <name type="scientific">Xanthomonas boreopolis</name>
    <dbReference type="NCBI Taxonomy" id="86183"/>
    <lineage>
        <taxon>Bacteria</taxon>
        <taxon>Pseudomonadati</taxon>
        <taxon>Pseudomonadota</taxon>
        <taxon>Gammaproteobacteria</taxon>
        <taxon>Lysobacterales</taxon>
        <taxon>Lysobacteraceae</taxon>
        <taxon>Xanthomonas</taxon>
    </lineage>
</organism>
<dbReference type="EMBL" id="BNBA01000004">
    <property type="protein sequence ID" value="GHH49184.1"/>
    <property type="molecule type" value="Genomic_DNA"/>
</dbReference>
<evidence type="ECO:0000313" key="4">
    <source>
        <dbReference type="Proteomes" id="UP000623958"/>
    </source>
</evidence>
<evidence type="ECO:0000313" key="3">
    <source>
        <dbReference type="EMBL" id="GHH49184.1"/>
    </source>
</evidence>
<name>A0A919F5P3_9XANT</name>
<dbReference type="InterPro" id="IPR002347">
    <property type="entry name" value="SDR_fam"/>
</dbReference>
<comment type="caution">
    <text evidence="3">The sequence shown here is derived from an EMBL/GenBank/DDBJ whole genome shotgun (WGS) entry which is preliminary data.</text>
</comment>
<evidence type="ECO:0000256" key="1">
    <source>
        <dbReference type="ARBA" id="ARBA00006484"/>
    </source>
</evidence>
<protein>
    <submittedName>
        <fullName evidence="3">Aklaviketone reductase</fullName>
    </submittedName>
</protein>
<dbReference type="Pfam" id="PF13561">
    <property type="entry name" value="adh_short_C2"/>
    <property type="match status" value="1"/>
</dbReference>
<dbReference type="GO" id="GO:0016491">
    <property type="term" value="F:oxidoreductase activity"/>
    <property type="evidence" value="ECO:0007669"/>
    <property type="project" value="UniProtKB-KW"/>
</dbReference>
<reference evidence="3" key="2">
    <citation type="submission" date="2020-09" db="EMBL/GenBank/DDBJ databases">
        <authorList>
            <person name="Sun Q."/>
            <person name="Ohkuma M."/>
        </authorList>
    </citation>
    <scope>NUCLEOTIDE SEQUENCE</scope>
    <source>
        <strain evidence="3">JCM 13306</strain>
    </source>
</reference>
<sequence>MSGMLQPEVAVLGATGLVGGGVVQALLEAGSPVLAIGRSALRLKALKDRFADAPALDTMAGSVAGDAAAEALANRIADRSRPLAAVVACIGSPLSKGRLLDRPASALLKRLQNDLLPHLAAARHLLPLLADFGGRYVLVGGPCALRAWAGHGDISIVASATRMLAHVLHEEAQPLGVRVQLLSVDQPVRNPAQPTEACREWLDPPTVGRSAVSLLAGRGVPGQVVVGVDRLLASLPVTGLMAGVSLPLPTQEVSQ</sequence>
<dbReference type="RefSeq" id="WP_140720270.1">
    <property type="nucleotide sequence ID" value="NZ_BNBA01000004.1"/>
</dbReference>
<evidence type="ECO:0000256" key="2">
    <source>
        <dbReference type="ARBA" id="ARBA00023002"/>
    </source>
</evidence>
<gene>
    <name evidence="3" type="primary">dauE</name>
    <name evidence="3" type="ORF">GCM10009090_08280</name>
</gene>
<dbReference type="PANTHER" id="PTHR43669">
    <property type="entry name" value="5-KETO-D-GLUCONATE 5-REDUCTASE"/>
    <property type="match status" value="1"/>
</dbReference>
<dbReference type="Gene3D" id="3.40.50.720">
    <property type="entry name" value="NAD(P)-binding Rossmann-like Domain"/>
    <property type="match status" value="1"/>
</dbReference>
<dbReference type="InterPro" id="IPR036291">
    <property type="entry name" value="NAD(P)-bd_dom_sf"/>
</dbReference>
<reference evidence="3" key="1">
    <citation type="journal article" date="2014" name="Int. J. Syst. Evol. Microbiol.">
        <title>Complete genome sequence of Corynebacterium casei LMG S-19264T (=DSM 44701T), isolated from a smear-ripened cheese.</title>
        <authorList>
            <consortium name="US DOE Joint Genome Institute (JGI-PGF)"/>
            <person name="Walter F."/>
            <person name="Albersmeier A."/>
            <person name="Kalinowski J."/>
            <person name="Ruckert C."/>
        </authorList>
    </citation>
    <scope>NUCLEOTIDE SEQUENCE</scope>
    <source>
        <strain evidence="3">JCM 13306</strain>
    </source>
</reference>
<dbReference type="SUPFAM" id="SSF51735">
    <property type="entry name" value="NAD(P)-binding Rossmann-fold domains"/>
    <property type="match status" value="1"/>
</dbReference>
<keyword evidence="2" id="KW-0560">Oxidoreductase</keyword>